<accession>A0A0B5I4I5</accession>
<gene>
    <name evidence="1" type="ORF">SVTN_13660</name>
</gene>
<dbReference type="EMBL" id="CP010407">
    <property type="protein sequence ID" value="AJF65302.1"/>
    <property type="molecule type" value="Genomic_DNA"/>
</dbReference>
<reference evidence="1 2" key="1">
    <citation type="submission" date="2014-12" db="EMBL/GenBank/DDBJ databases">
        <title>Complete genome sequence of Streptomyces vietnamensis strain GIMV4.0001, a genetic manipulable producer of the benzoisochromanequinone antibiotic granaticin.</title>
        <authorList>
            <person name="Deng M.R."/>
            <person name="Guo J."/>
            <person name="Ma L.Y."/>
            <person name="Feng G.D."/>
            <person name="Mo C.Y."/>
            <person name="Zhu H.H."/>
        </authorList>
    </citation>
    <scope>NUCLEOTIDE SEQUENCE [LARGE SCALE GENOMIC DNA]</scope>
    <source>
        <strain evidence="2">GIMV4.0001</strain>
    </source>
</reference>
<keyword evidence="2" id="KW-1185">Reference proteome</keyword>
<proteinExistence type="predicted"/>
<dbReference type="HOGENOM" id="CLU_2014059_0_0_11"/>
<dbReference type="RefSeq" id="WP_041129337.1">
    <property type="nucleotide sequence ID" value="NZ_CP010407.1"/>
</dbReference>
<evidence type="ECO:0000313" key="1">
    <source>
        <dbReference type="EMBL" id="AJF65302.1"/>
    </source>
</evidence>
<dbReference type="Proteomes" id="UP000031774">
    <property type="component" value="Chromosome"/>
</dbReference>
<sequence length="123" mass="13563">MGKVEDGKPYQWGRLYAALRAVHGFAATGRVTPATDRELRDTASRPRSVFEGFLRNAGLDVFAARQRGGLVAEAAAVAFADVARLIPPRRMDTDQITAQAAHFRQGYEAQLAEYRKAWEGLVD</sequence>
<dbReference type="AlphaFoldDB" id="A0A0B5I4I5"/>
<evidence type="ECO:0000313" key="2">
    <source>
        <dbReference type="Proteomes" id="UP000031774"/>
    </source>
</evidence>
<protein>
    <submittedName>
        <fullName evidence="1">Uncharacterized protein</fullName>
    </submittedName>
</protein>
<dbReference type="KEGG" id="svt:SVTN_13660"/>
<organism evidence="1 2">
    <name type="scientific">Streptomyces vietnamensis</name>
    <dbReference type="NCBI Taxonomy" id="362257"/>
    <lineage>
        <taxon>Bacteria</taxon>
        <taxon>Bacillati</taxon>
        <taxon>Actinomycetota</taxon>
        <taxon>Actinomycetes</taxon>
        <taxon>Kitasatosporales</taxon>
        <taxon>Streptomycetaceae</taxon>
        <taxon>Streptomyces</taxon>
    </lineage>
</organism>
<name>A0A0B5I4I5_9ACTN</name>